<evidence type="ECO:0000313" key="2">
    <source>
        <dbReference type="Proteomes" id="UP000029889"/>
    </source>
</evidence>
<dbReference type="RefSeq" id="YP_009102050.1">
    <property type="nucleotide sequence ID" value="NC_025447.1"/>
</dbReference>
<reference evidence="1 2" key="1">
    <citation type="submission" date="2014-09" db="EMBL/GenBank/DDBJ databases">
        <authorList>
            <person name="Lapin J.S."/>
            <person name="Pope W.H."/>
            <person name="Hua J."/>
            <person name="Ford M.E."/>
            <person name="Conway J.F."/>
            <person name="Hatfull G.F."/>
            <person name="Hendrix R.W."/>
        </authorList>
    </citation>
    <scope>NUCLEOTIDE SEQUENCE [LARGE SCALE GENOMIC DNA]</scope>
</reference>
<dbReference type="KEGG" id="vg:22111503"/>
<keyword evidence="2" id="KW-1185">Reference proteome</keyword>
<dbReference type="GeneID" id="22111503"/>
<dbReference type="Proteomes" id="UP000029889">
    <property type="component" value="Segment"/>
</dbReference>
<gene>
    <name evidence="1" type="primary">463</name>
    <name evidence="1" type="ORF">PBI_121Q_463</name>
</gene>
<proteinExistence type="predicted"/>
<accession>A0A097EY46</accession>
<protein>
    <submittedName>
        <fullName evidence="1">Uncharacterized protein</fullName>
    </submittedName>
</protein>
<name>A0A097EY46_9CAUD</name>
<evidence type="ECO:0000313" key="1">
    <source>
        <dbReference type="EMBL" id="AIT14353.1"/>
    </source>
</evidence>
<dbReference type="EMBL" id="KM507819">
    <property type="protein sequence ID" value="AIT14353.1"/>
    <property type="molecule type" value="Genomic_DNA"/>
</dbReference>
<sequence>MNIRSVRIFSFVDMNEKHSYVFETVNKLNPHTAKMIETMKILSFHIEVYYLHDDSVFVYDDGWYDGVFYDDISTTADYYFLVSNPLFSTKTLFDITDTSVYDTSHVELLKFDPVLFNKETAYWMTDFFSNIPVK</sequence>
<organism evidence="1 2">
    <name type="scientific">Escherichia phage 121Q</name>
    <dbReference type="NCBI Taxonomy" id="1555202"/>
    <lineage>
        <taxon>Viruses</taxon>
        <taxon>Duplodnaviria</taxon>
        <taxon>Heunggongvirae</taxon>
        <taxon>Uroviricota</taxon>
        <taxon>Caudoviricetes</taxon>
        <taxon>Asteriusvirus</taxon>
        <taxon>Asteriusvirus av121Q</taxon>
    </lineage>
</organism>